<evidence type="ECO:0000313" key="1">
    <source>
        <dbReference type="EMBL" id="GES82358.1"/>
    </source>
</evidence>
<evidence type="ECO:0000313" key="2">
    <source>
        <dbReference type="Proteomes" id="UP000615446"/>
    </source>
</evidence>
<dbReference type="EMBL" id="BLAL01000060">
    <property type="protein sequence ID" value="GES82358.1"/>
    <property type="molecule type" value="Genomic_DNA"/>
</dbReference>
<dbReference type="Proteomes" id="UP000615446">
    <property type="component" value="Unassembled WGS sequence"/>
</dbReference>
<organism evidence="1 2">
    <name type="scientific">Rhizophagus clarus</name>
    <dbReference type="NCBI Taxonomy" id="94130"/>
    <lineage>
        <taxon>Eukaryota</taxon>
        <taxon>Fungi</taxon>
        <taxon>Fungi incertae sedis</taxon>
        <taxon>Mucoromycota</taxon>
        <taxon>Glomeromycotina</taxon>
        <taxon>Glomeromycetes</taxon>
        <taxon>Glomerales</taxon>
        <taxon>Glomeraceae</taxon>
        <taxon>Rhizophagus</taxon>
    </lineage>
</organism>
<gene>
    <name evidence="1" type="ORF">RCL2_000956900</name>
</gene>
<name>A0A8H3L5U3_9GLOM</name>
<sequence length="164" mass="18709">MSLVINVFIITTIQLSHLDVKPTFFFFTLNRSRVCLHTTLSNSDNGLKVYILYCYTVYLQSFLLRFFFNLPGCNLRPSATTPAAKNSLGIFLREVLIFTFYNGVKLINKNYYPIDGVIAFMLLEGIEGRVDGSTIVKLIKEERKNVIIIFNTKTCSCGTIAYYN</sequence>
<accession>A0A8H3L5U3</accession>
<proteinExistence type="predicted"/>
<dbReference type="AlphaFoldDB" id="A0A8H3L5U3"/>
<reference evidence="1" key="1">
    <citation type="submission" date="2019-10" db="EMBL/GenBank/DDBJ databases">
        <title>Conservation and host-specific expression of non-tandemly repeated heterogenous ribosome RNA gene in arbuscular mycorrhizal fungi.</title>
        <authorList>
            <person name="Maeda T."/>
            <person name="Kobayashi Y."/>
            <person name="Nakagawa T."/>
            <person name="Ezawa T."/>
            <person name="Yamaguchi K."/>
            <person name="Bino T."/>
            <person name="Nishimoto Y."/>
            <person name="Shigenobu S."/>
            <person name="Kawaguchi M."/>
        </authorList>
    </citation>
    <scope>NUCLEOTIDE SEQUENCE</scope>
    <source>
        <strain evidence="1">HR1</strain>
    </source>
</reference>
<comment type="caution">
    <text evidence="1">The sequence shown here is derived from an EMBL/GenBank/DDBJ whole genome shotgun (WGS) entry which is preliminary data.</text>
</comment>
<protein>
    <submittedName>
        <fullName evidence="1">Uncharacterized protein</fullName>
    </submittedName>
</protein>